<proteinExistence type="inferred from homology"/>
<dbReference type="InterPro" id="IPR001447">
    <property type="entry name" value="Arylamine_N-AcTrfase"/>
</dbReference>
<dbReference type="GO" id="GO:0016407">
    <property type="term" value="F:acetyltransferase activity"/>
    <property type="evidence" value="ECO:0007669"/>
    <property type="project" value="InterPro"/>
</dbReference>
<gene>
    <name evidence="3" type="primary">nat1</name>
</gene>
<dbReference type="Pfam" id="PF00797">
    <property type="entry name" value="Acetyltransf_2"/>
    <property type="match status" value="1"/>
</dbReference>
<evidence type="ECO:0000256" key="2">
    <source>
        <dbReference type="SAM" id="SignalP"/>
    </source>
</evidence>
<evidence type="ECO:0000313" key="3">
    <source>
        <dbReference type="EMBL" id="CBL43365.1"/>
    </source>
</evidence>
<protein>
    <submittedName>
        <fullName evidence="3">Arylamine N-acetyltransferase 1</fullName>
    </submittedName>
</protein>
<dbReference type="EMBL" id="BN001459">
    <property type="protein sequence ID" value="CBL43365.1"/>
    <property type="molecule type" value="Genomic_DNA"/>
</dbReference>
<comment type="similarity">
    <text evidence="1">Belongs to the arylamine N-acetyltransferase family.</text>
</comment>
<accession>D8FSX5</accession>
<dbReference type="AlphaFoldDB" id="D8FSX5"/>
<feature type="signal peptide" evidence="2">
    <location>
        <begin position="1"/>
        <end position="25"/>
    </location>
</feature>
<keyword evidence="2" id="KW-0732">Signal</keyword>
<feature type="chain" id="PRO_5003114419" evidence="2">
    <location>
        <begin position="26"/>
        <end position="326"/>
    </location>
</feature>
<dbReference type="HOGENOM" id="CLU_049918_1_0_1"/>
<sequence>MAHSFLRMLVTCFLSASVMVTKVLALKTSALPRLSSRYFDRLKMDPSKLDKEPTLGKLQKLHEAHLKLIPFENLAQHGAFGGPATLDMHQTAEKILNRQRGGFCFELNSLFSCFLIELGYVVTRVPAVVYTPEGFRDSPTHMVLFVAIDSISSKCLYFADVGFGEPAIHALNYSVFDTEQVTPDGMQSLLKREGEDVILYWMKEGKWTPRLKWEYKSSIGDGFDVSSFDQYLQLVQDPTSIFSQKSIVTLVNREYKISMAGNKLKVTGPPRFVAPGIEGSPVIEYCRSEQEAGKILRDRFGIPRQETDGLNLQKSTQASEAIWSNF</sequence>
<dbReference type="PANTHER" id="PTHR11786">
    <property type="entry name" value="N-HYDROXYARYLAMINE O-ACETYLTRANSFERASE"/>
    <property type="match status" value="1"/>
</dbReference>
<dbReference type="PANTHER" id="PTHR11786:SF0">
    <property type="entry name" value="ARYLAMINE N-ACETYLTRANSFERASE 4-RELATED"/>
    <property type="match status" value="1"/>
</dbReference>
<dbReference type="InterPro" id="IPR053710">
    <property type="entry name" value="Arylamine_NAT_domain_sf"/>
</dbReference>
<dbReference type="InterPro" id="IPR038765">
    <property type="entry name" value="Papain-like_cys_pep_sf"/>
</dbReference>
<organism evidence="3">
    <name type="scientific">Phaeodactylum tricornutum</name>
    <name type="common">Diatom</name>
    <dbReference type="NCBI Taxonomy" id="2850"/>
    <lineage>
        <taxon>Eukaryota</taxon>
        <taxon>Sar</taxon>
        <taxon>Stramenopiles</taxon>
        <taxon>Ochrophyta</taxon>
        <taxon>Bacillariophyta</taxon>
        <taxon>Bacillariophyceae</taxon>
        <taxon>Bacillariophycidae</taxon>
        <taxon>Naviculales</taxon>
        <taxon>Phaeodactylaceae</taxon>
        <taxon>Phaeodactylum</taxon>
    </lineage>
</organism>
<dbReference type="Gene3D" id="3.30.2140.20">
    <property type="match status" value="1"/>
</dbReference>
<dbReference type="SUPFAM" id="SSF54001">
    <property type="entry name" value="Cysteine proteinases"/>
    <property type="match status" value="1"/>
</dbReference>
<name>D8FSX5_PHATR</name>
<keyword evidence="3" id="KW-0808">Transferase</keyword>
<evidence type="ECO:0000256" key="1">
    <source>
        <dbReference type="ARBA" id="ARBA00006547"/>
    </source>
</evidence>
<reference evidence="3" key="1">
    <citation type="journal article" date="2010" name="FEBS Lett.">
        <title>Comparative genomic and phylogenetic investigation of the xenobiotic metabolizing arylamine N-acetyltransferase enzyme family.</title>
        <authorList>
            <person name="Glenn A.E."/>
            <person name="Karagianni E.P."/>
            <person name="Ulndreaj A."/>
            <person name="Boukouvala S."/>
        </authorList>
    </citation>
    <scope>NUCLEOTIDE SEQUENCE</scope>
    <source>
        <strain evidence="3">CCAP 1055/1</strain>
    </source>
</reference>